<dbReference type="AlphaFoldDB" id="L0HDJ8"/>
<reference evidence="2 3" key="2">
    <citation type="journal article" date="2014" name="Genome Announc.">
        <title>Complete Genome Sequence of Methanoregula formicica SMSPT, a Mesophilic Hydrogenotrophic Methanogen Isolated from a Methanogenic Upflow Anaerobic Sludge Blanket Reactor.</title>
        <authorList>
            <person name="Yamamoto K."/>
            <person name="Tamaki H."/>
            <person name="Cadillo-Quiroz H."/>
            <person name="Imachi H."/>
            <person name="Kyrpides N."/>
            <person name="Woyke T."/>
            <person name="Goodwin L."/>
            <person name="Zinder S.H."/>
            <person name="Kamagata Y."/>
            <person name="Liu W.T."/>
        </authorList>
    </citation>
    <scope>NUCLEOTIDE SEQUENCE [LARGE SCALE GENOMIC DNA]</scope>
    <source>
        <strain evidence="3">DSM 22288 / NBRC 105244 / SMSP</strain>
    </source>
</reference>
<dbReference type="PANTHER" id="PTHR38815">
    <property type="entry name" value="HYPOTHETICAL MEMBRANE PROTEIN, CONSERVED, DUF373 FAMILY"/>
    <property type="match status" value="1"/>
</dbReference>
<dbReference type="EMBL" id="CP003167">
    <property type="protein sequence ID" value="AGB02792.1"/>
    <property type="molecule type" value="Genomic_DNA"/>
</dbReference>
<dbReference type="GeneID" id="14308158"/>
<feature type="transmembrane region" description="Helical" evidence="1">
    <location>
        <begin position="183"/>
        <end position="202"/>
    </location>
</feature>
<feature type="transmembrane region" description="Helical" evidence="1">
    <location>
        <begin position="264"/>
        <end position="288"/>
    </location>
</feature>
<keyword evidence="3" id="KW-1185">Reference proteome</keyword>
<dbReference type="HOGENOM" id="CLU_048986_1_0_2"/>
<evidence type="ECO:0000313" key="2">
    <source>
        <dbReference type="EMBL" id="AGB02792.1"/>
    </source>
</evidence>
<dbReference type="RefSeq" id="WP_015285755.1">
    <property type="nucleotide sequence ID" value="NC_019943.1"/>
</dbReference>
<dbReference type="InParanoid" id="L0HDJ8"/>
<dbReference type="OrthoDB" id="31282at2157"/>
<proteinExistence type="predicted"/>
<dbReference type="KEGG" id="mfo:Metfor_1769"/>
<keyword evidence="1" id="KW-0812">Transmembrane</keyword>
<dbReference type="InterPro" id="IPR007254">
    <property type="entry name" value="DUF373"/>
</dbReference>
<dbReference type="Proteomes" id="UP000010824">
    <property type="component" value="Chromosome"/>
</dbReference>
<evidence type="ECO:0000256" key="1">
    <source>
        <dbReference type="SAM" id="Phobius"/>
    </source>
</evidence>
<keyword evidence="1" id="KW-0472">Membrane</keyword>
<dbReference type="PANTHER" id="PTHR38815:SF1">
    <property type="entry name" value="DUF373 FAMILY PROTEIN"/>
    <property type="match status" value="1"/>
</dbReference>
<sequence length="377" mass="41226">MTEGRTLVLSVDRDDDIGWKAQVESPCIGRAACLKAANTLALTDPEDSDVNAIFSAIKIYDELTAKGEDAAVAVVAGNHLHMIEGDRRIAASLQKVVEETGTTNCILVTDGAEDEYVIPVIQSKLPVTSIRRVIVNQMPNLEGTYYILKKLFDDPKISRMVFIPIGLAMLLYASAFLLGAPGLATIIVVMVIGCFLLYKGFGFDELAHGVMDALRASLSRGRFSFITYTTTILLVIIGFTQGFYNILHYYSADSSLGLVTYLVTFIYGAIEWLIFAGLVLSIGVIIDVYQNDRKNLGKVIVFPFFVTAIGLLLYAASIYLIPTLGVPDFPLSQETISRYILWDTIAGIAAAIAGVLIQNYVTKKVAEQKNEEIIEVI</sequence>
<name>L0HDJ8_METFS</name>
<dbReference type="STRING" id="593750.Metfor_1769"/>
<protein>
    <submittedName>
        <fullName evidence="2">Putative membrane protein</fullName>
    </submittedName>
</protein>
<evidence type="ECO:0000313" key="3">
    <source>
        <dbReference type="Proteomes" id="UP000010824"/>
    </source>
</evidence>
<accession>L0HDJ8</accession>
<feature type="transmembrane region" description="Helical" evidence="1">
    <location>
        <begin position="300"/>
        <end position="320"/>
    </location>
</feature>
<feature type="transmembrane region" description="Helical" evidence="1">
    <location>
        <begin position="340"/>
        <end position="361"/>
    </location>
</feature>
<dbReference type="eggNOG" id="arCOG04151">
    <property type="taxonomic scope" value="Archaea"/>
</dbReference>
<keyword evidence="1" id="KW-1133">Transmembrane helix</keyword>
<organism evidence="2 3">
    <name type="scientific">Methanoregula formicica (strain DSM 22288 / NBRC 105244 / SMSP)</name>
    <dbReference type="NCBI Taxonomy" id="593750"/>
    <lineage>
        <taxon>Archaea</taxon>
        <taxon>Methanobacteriati</taxon>
        <taxon>Methanobacteriota</taxon>
        <taxon>Stenosarchaea group</taxon>
        <taxon>Methanomicrobia</taxon>
        <taxon>Methanomicrobiales</taxon>
        <taxon>Methanoregulaceae</taxon>
        <taxon>Methanoregula</taxon>
    </lineage>
</organism>
<dbReference type="FunCoup" id="L0HDJ8">
    <property type="interactions" value="3"/>
</dbReference>
<dbReference type="Pfam" id="PF04123">
    <property type="entry name" value="DUF373"/>
    <property type="match status" value="1"/>
</dbReference>
<feature type="transmembrane region" description="Helical" evidence="1">
    <location>
        <begin position="157"/>
        <end position="177"/>
    </location>
</feature>
<reference evidence="3" key="1">
    <citation type="submission" date="2011-12" db="EMBL/GenBank/DDBJ databases">
        <title>Complete sequence of Methanoregula formicicum SMSP.</title>
        <authorList>
            <person name="Lucas S."/>
            <person name="Han J."/>
            <person name="Lapidus A."/>
            <person name="Cheng J.-F."/>
            <person name="Goodwin L."/>
            <person name="Pitluck S."/>
            <person name="Peters L."/>
            <person name="Ovchinnikova G."/>
            <person name="Teshima H."/>
            <person name="Detter J.C."/>
            <person name="Han C."/>
            <person name="Tapia R."/>
            <person name="Land M."/>
            <person name="Hauser L."/>
            <person name="Kyrpides N."/>
            <person name="Ivanova N."/>
            <person name="Pagani I."/>
            <person name="Imachi H."/>
            <person name="Tamaki H."/>
            <person name="Sekiguchi Y."/>
            <person name="Kamagata Y."/>
            <person name="Cadillo-Quiroz H."/>
            <person name="Zinder S."/>
            <person name="Liu W.-T."/>
            <person name="Woyke T."/>
        </authorList>
    </citation>
    <scope>NUCLEOTIDE SEQUENCE [LARGE SCALE GENOMIC DNA]</scope>
    <source>
        <strain evidence="3">DSM 22288 / NBRC 105244 / SMSP</strain>
    </source>
</reference>
<feature type="transmembrane region" description="Helical" evidence="1">
    <location>
        <begin position="223"/>
        <end position="244"/>
    </location>
</feature>
<gene>
    <name evidence="2" type="ordered locus">Metfor_1769</name>
</gene>